<dbReference type="GO" id="GO:0042545">
    <property type="term" value="P:cell wall modification"/>
    <property type="evidence" value="ECO:0007669"/>
    <property type="project" value="UniProtKB-UniRule"/>
</dbReference>
<comment type="caution">
    <text evidence="10">The sequence shown here is derived from an EMBL/GenBank/DDBJ whole genome shotgun (WGS) entry which is preliminary data.</text>
</comment>
<dbReference type="SMART" id="SM00856">
    <property type="entry name" value="PMEI"/>
    <property type="match status" value="1"/>
</dbReference>
<dbReference type="CDD" id="cd15798">
    <property type="entry name" value="PMEI-like_3"/>
    <property type="match status" value="1"/>
</dbReference>
<comment type="catalytic activity">
    <reaction evidence="7">
        <text>[(1-&gt;4)-alpha-D-galacturonosyl methyl ester](n) + n H2O = [(1-&gt;4)-alpha-D-galacturonosyl](n) + n methanol + n H(+)</text>
        <dbReference type="Rhea" id="RHEA:22380"/>
        <dbReference type="Rhea" id="RHEA-COMP:14570"/>
        <dbReference type="Rhea" id="RHEA-COMP:14573"/>
        <dbReference type="ChEBI" id="CHEBI:15377"/>
        <dbReference type="ChEBI" id="CHEBI:15378"/>
        <dbReference type="ChEBI" id="CHEBI:17790"/>
        <dbReference type="ChEBI" id="CHEBI:140522"/>
        <dbReference type="ChEBI" id="CHEBI:140523"/>
        <dbReference type="EC" id="3.1.1.11"/>
    </reaction>
</comment>
<evidence type="ECO:0000256" key="3">
    <source>
        <dbReference type="ARBA" id="ARBA00007786"/>
    </source>
</evidence>
<dbReference type="InterPro" id="IPR035513">
    <property type="entry name" value="Invertase/methylesterase_inhib"/>
</dbReference>
<evidence type="ECO:0000256" key="2">
    <source>
        <dbReference type="ARBA" id="ARBA00006027"/>
    </source>
</evidence>
<feature type="region of interest" description="Disordered" evidence="8">
    <location>
        <begin position="200"/>
        <end position="219"/>
    </location>
</feature>
<organism evidence="10 11">
    <name type="scientific">Rhynchospora tenuis</name>
    <dbReference type="NCBI Taxonomy" id="198213"/>
    <lineage>
        <taxon>Eukaryota</taxon>
        <taxon>Viridiplantae</taxon>
        <taxon>Streptophyta</taxon>
        <taxon>Embryophyta</taxon>
        <taxon>Tracheophyta</taxon>
        <taxon>Spermatophyta</taxon>
        <taxon>Magnoliopsida</taxon>
        <taxon>Liliopsida</taxon>
        <taxon>Poales</taxon>
        <taxon>Cyperaceae</taxon>
        <taxon>Cyperoideae</taxon>
        <taxon>Rhynchosporeae</taxon>
        <taxon>Rhynchospora</taxon>
    </lineage>
</organism>
<name>A0AAD6ES36_9POAL</name>
<dbReference type="AlphaFoldDB" id="A0AAD6ES36"/>
<dbReference type="GO" id="GO:0030599">
    <property type="term" value="F:pectinesterase activity"/>
    <property type="evidence" value="ECO:0007669"/>
    <property type="project" value="UniProtKB-UniRule"/>
</dbReference>
<dbReference type="FunFam" id="2.160.20.10:FF:000001">
    <property type="entry name" value="Pectinesterase"/>
    <property type="match status" value="1"/>
</dbReference>
<dbReference type="GO" id="GO:0045490">
    <property type="term" value="P:pectin catabolic process"/>
    <property type="evidence" value="ECO:0007669"/>
    <property type="project" value="UniProtKB-UniRule"/>
</dbReference>
<dbReference type="PROSITE" id="PS00503">
    <property type="entry name" value="PECTINESTERASE_2"/>
    <property type="match status" value="1"/>
</dbReference>
<protein>
    <recommendedName>
        <fullName evidence="7">Pectinesterase</fullName>
        <ecNumber evidence="7">3.1.1.11</ecNumber>
    </recommendedName>
</protein>
<dbReference type="EMBL" id="JAMRDG010000001">
    <property type="protein sequence ID" value="KAJ3699117.1"/>
    <property type="molecule type" value="Genomic_DNA"/>
</dbReference>
<keyword evidence="11" id="KW-1185">Reference proteome</keyword>
<dbReference type="InterPro" id="IPR033131">
    <property type="entry name" value="Pectinesterase_Asp_AS"/>
</dbReference>
<dbReference type="EC" id="3.1.1.11" evidence="7"/>
<dbReference type="SUPFAM" id="SSF51126">
    <property type="entry name" value="Pectin lyase-like"/>
    <property type="match status" value="1"/>
</dbReference>
<dbReference type="SUPFAM" id="SSF101148">
    <property type="entry name" value="Plant invertase/pectin methylesterase inhibitor"/>
    <property type="match status" value="1"/>
</dbReference>
<evidence type="ECO:0000313" key="11">
    <source>
        <dbReference type="Proteomes" id="UP001210211"/>
    </source>
</evidence>
<feature type="region of interest" description="Disordered" evidence="8">
    <location>
        <begin position="228"/>
        <end position="257"/>
    </location>
</feature>
<feature type="chain" id="PRO_5041777431" description="Pectinesterase" evidence="7">
    <location>
        <begin position="27"/>
        <end position="567"/>
    </location>
</feature>
<comment type="pathway">
    <text evidence="1 7">Glycan metabolism; pectin degradation; 2-dehydro-3-deoxy-D-gluconate from pectin: step 1/5.</text>
</comment>
<keyword evidence="5 7" id="KW-0063">Aspartyl esterase</keyword>
<reference evidence="10 11" key="1">
    <citation type="journal article" date="2022" name="Cell">
        <title>Repeat-based holocentromeres influence genome architecture and karyotype evolution.</title>
        <authorList>
            <person name="Hofstatter P.G."/>
            <person name="Thangavel G."/>
            <person name="Lux T."/>
            <person name="Neumann P."/>
            <person name="Vondrak T."/>
            <person name="Novak P."/>
            <person name="Zhang M."/>
            <person name="Costa L."/>
            <person name="Castellani M."/>
            <person name="Scott A."/>
            <person name="Toegelov H."/>
            <person name="Fuchs J."/>
            <person name="Mata-Sucre Y."/>
            <person name="Dias Y."/>
            <person name="Vanzela A.L.L."/>
            <person name="Huettel B."/>
            <person name="Almeida C.C.S."/>
            <person name="Simkova H."/>
            <person name="Souza G."/>
            <person name="Pedrosa-Harand A."/>
            <person name="Macas J."/>
            <person name="Mayer K.F.X."/>
            <person name="Houben A."/>
            <person name="Marques A."/>
        </authorList>
    </citation>
    <scope>NUCLEOTIDE SEQUENCE [LARGE SCALE GENOMIC DNA]</scope>
    <source>
        <strain evidence="10">RhyTen1mFocal</strain>
    </source>
</reference>
<dbReference type="NCBIfam" id="TIGR01614">
    <property type="entry name" value="PME_inhib"/>
    <property type="match status" value="1"/>
</dbReference>
<feature type="active site" evidence="6">
    <location>
        <position position="406"/>
    </location>
</feature>
<dbReference type="Pfam" id="PF04043">
    <property type="entry name" value="PMEI"/>
    <property type="match status" value="1"/>
</dbReference>
<dbReference type="InterPro" id="IPR012334">
    <property type="entry name" value="Pectin_lyas_fold"/>
</dbReference>
<feature type="signal peptide" evidence="7">
    <location>
        <begin position="1"/>
        <end position="26"/>
    </location>
</feature>
<evidence type="ECO:0000256" key="6">
    <source>
        <dbReference type="PROSITE-ProRule" id="PRU10040"/>
    </source>
</evidence>
<dbReference type="Gene3D" id="1.20.140.40">
    <property type="entry name" value="Invertase/pectin methylesterase inhibitor family protein"/>
    <property type="match status" value="1"/>
</dbReference>
<evidence type="ECO:0000259" key="9">
    <source>
        <dbReference type="SMART" id="SM00856"/>
    </source>
</evidence>
<comment type="similarity">
    <text evidence="2">In the N-terminal section; belongs to the PMEI family.</text>
</comment>
<keyword evidence="4 7" id="KW-0378">Hydrolase</keyword>
<dbReference type="InterPro" id="IPR006501">
    <property type="entry name" value="Pectinesterase_inhib_dom"/>
</dbReference>
<keyword evidence="7" id="KW-0732">Signal</keyword>
<accession>A0AAD6ES36</accession>
<proteinExistence type="inferred from homology"/>
<evidence type="ECO:0000256" key="7">
    <source>
        <dbReference type="RuleBase" id="RU000589"/>
    </source>
</evidence>
<evidence type="ECO:0000256" key="8">
    <source>
        <dbReference type="SAM" id="MobiDB-lite"/>
    </source>
</evidence>
<dbReference type="InterPro" id="IPR011050">
    <property type="entry name" value="Pectin_lyase_fold/virulence"/>
</dbReference>
<dbReference type="Gene3D" id="2.160.20.10">
    <property type="entry name" value="Single-stranded right-handed beta-helix, Pectin lyase-like"/>
    <property type="match status" value="1"/>
</dbReference>
<comment type="similarity">
    <text evidence="3">In the C-terminal section; belongs to the pectinesterase family.</text>
</comment>
<dbReference type="Proteomes" id="UP001210211">
    <property type="component" value="Unassembled WGS sequence"/>
</dbReference>
<dbReference type="Pfam" id="PF01095">
    <property type="entry name" value="Pectinesterase"/>
    <property type="match status" value="1"/>
</dbReference>
<evidence type="ECO:0000313" key="10">
    <source>
        <dbReference type="EMBL" id="KAJ3699117.1"/>
    </source>
</evidence>
<sequence length="567" mass="61267">MASLSSLLKLSLFFFFLFLLSTPISSTKTKTQTKTNTNNKTTTNTLHNPTFHSLCQSTPYPSACLSSMDLSIPLDLPANILSLVLKSLISAISSTTPLSHVLAAALHSPYLVETQRSSVQDCVDLHAATLSSLTRTSSFIKSGSPDKFLPDIRTHLSAALTNKVTCLEGLAGATGPMKNSLFSSLMSAYQPVSNALSLVPKGPAVGKTKKQGRRLSVSDFPAWVPRRDRRLLQSNDDDDNNGDDNGDGDNGYDPSPIITVAKDGTGNFTTISDAIAFAPNYSNDRVIIAVRAGEYNENVVIDSYKTNIVLIGDGKDVTVITGSRSVGDGWTTFRSATVAVSGEGFLARDITFKNTAGPAKGQAVALRVNADLVALYRCTIDGYQDTLYVHSFRQFYRECDILGTVDFIFGNAAVVIQACNIIAKAPIPGQSNVITAQSRDDPNEETGISIQNCSIVASADLASSSVRTKTYLGRPWRNYSTTVYIESFIDGLVDPAGWTQWNGAQGLDTLYYGEYMNAGPGSNTNARVTWPGYHIMEYDDASYFSASNFIYGDQWLGSTSIPYDNQI</sequence>
<dbReference type="GO" id="GO:0004857">
    <property type="term" value="F:enzyme inhibitor activity"/>
    <property type="evidence" value="ECO:0007669"/>
    <property type="project" value="InterPro"/>
</dbReference>
<gene>
    <name evidence="10" type="ORF">LUZ61_002822</name>
</gene>
<feature type="domain" description="Pectinesterase inhibitor" evidence="9">
    <location>
        <begin position="46"/>
        <end position="198"/>
    </location>
</feature>
<evidence type="ECO:0000256" key="4">
    <source>
        <dbReference type="ARBA" id="ARBA00022801"/>
    </source>
</evidence>
<evidence type="ECO:0000256" key="1">
    <source>
        <dbReference type="ARBA" id="ARBA00005184"/>
    </source>
</evidence>
<dbReference type="PANTHER" id="PTHR31707">
    <property type="entry name" value="PECTINESTERASE"/>
    <property type="match status" value="1"/>
</dbReference>
<dbReference type="InterPro" id="IPR000070">
    <property type="entry name" value="Pectinesterase_cat"/>
</dbReference>
<evidence type="ECO:0000256" key="5">
    <source>
        <dbReference type="ARBA" id="ARBA00023085"/>
    </source>
</evidence>
<feature type="compositionally biased region" description="Acidic residues" evidence="8">
    <location>
        <begin position="235"/>
        <end position="247"/>
    </location>
</feature>